<dbReference type="Proteomes" id="UP000193240">
    <property type="component" value="Unassembled WGS sequence"/>
</dbReference>
<gene>
    <name evidence="2" type="ORF">B5807_01303</name>
</gene>
<dbReference type="Pfam" id="PF06985">
    <property type="entry name" value="HET"/>
    <property type="match status" value="1"/>
</dbReference>
<dbReference type="EMBL" id="KZ107838">
    <property type="protein sequence ID" value="OSS54899.1"/>
    <property type="molecule type" value="Genomic_DNA"/>
</dbReference>
<dbReference type="OMA" id="HIMANFR"/>
<protein>
    <recommendedName>
        <fullName evidence="1">Heterokaryon incompatibility domain-containing protein</fullName>
    </recommendedName>
</protein>
<dbReference type="PANTHER" id="PTHR33112">
    <property type="entry name" value="DOMAIN PROTEIN, PUTATIVE-RELATED"/>
    <property type="match status" value="1"/>
</dbReference>
<organism evidence="2 3">
    <name type="scientific">Epicoccum nigrum</name>
    <name type="common">Soil fungus</name>
    <name type="synonym">Epicoccum purpurascens</name>
    <dbReference type="NCBI Taxonomy" id="105696"/>
    <lineage>
        <taxon>Eukaryota</taxon>
        <taxon>Fungi</taxon>
        <taxon>Dikarya</taxon>
        <taxon>Ascomycota</taxon>
        <taxon>Pezizomycotina</taxon>
        <taxon>Dothideomycetes</taxon>
        <taxon>Pleosporomycetidae</taxon>
        <taxon>Pleosporales</taxon>
        <taxon>Pleosporineae</taxon>
        <taxon>Didymellaceae</taxon>
        <taxon>Epicoccum</taxon>
    </lineage>
</organism>
<proteinExistence type="predicted"/>
<name>A0A1Y2MGI3_EPING</name>
<evidence type="ECO:0000313" key="3">
    <source>
        <dbReference type="Proteomes" id="UP000193240"/>
    </source>
</evidence>
<evidence type="ECO:0000313" key="2">
    <source>
        <dbReference type="EMBL" id="OSS54899.1"/>
    </source>
</evidence>
<dbReference type="InterPro" id="IPR010730">
    <property type="entry name" value="HET"/>
</dbReference>
<dbReference type="InParanoid" id="A0A1Y2MGI3"/>
<keyword evidence="3" id="KW-1185">Reference proteome</keyword>
<evidence type="ECO:0000259" key="1">
    <source>
        <dbReference type="Pfam" id="PF06985"/>
    </source>
</evidence>
<accession>A0A1Y2MGI3</accession>
<feature type="domain" description="Heterokaryon incompatibility" evidence="1">
    <location>
        <begin position="174"/>
        <end position="330"/>
    </location>
</feature>
<dbReference type="PANTHER" id="PTHR33112:SF1">
    <property type="entry name" value="HETEROKARYON INCOMPATIBILITY DOMAIN-CONTAINING PROTEIN"/>
    <property type="match status" value="1"/>
</dbReference>
<sequence length="675" mass="76099">MLLYDLIYHFDSDMTDACDYCDTIPWANLKDWRQVDEDIDHRPIVDFTQLKVETCFVCRAIEQIHDIRSSNRLTYHDADTSASLYNGYLTLGFADAKTLPLSLGVIDDTSSSSSPARKEFIDYEALGKGIFGCWESRQEDHAGCRPEITSNVHDLVVIDCETNALVVAAPDCDYLALSYVWGISTDSTDYMCLPRPTRHVSPAIHNPVNSATSATQRQMPEKVPRVVYDAVIVTKELGFRYLWIDRYCIHQQDASIKHQQIRQMWGIYASASLTLIAAAGDGPNYGLPGVSLPRRQDREKRGSVTLVNNIAIVDEICTSPWARRAWTFQENFVSHRRIVFTDRCAAYVCESYFRNDLCQISRCTADIDYQILKTSLGADVSSLRGDEKIKGALQCLEAYCARNLTYDSDSLNAILGILVHLSRNEVNPVDHIWGALLVFDNNVSQSYKLCLHWYHPFVCRRRDGFPTWSPLAWEGTLSHTVCSKNMTTIPVSCGTRWSENDYGTTTTVTGGIYLVDEDGEKHLDTYGRERRDTHGRIQADKAGLYAPKLLRLKHARILPVSLIGSKGNVRAILQLSGPNDVILPVYWDAESQDDGIGTVGIVVHAHGHGDMSIMLLTPVESHYERIGMVLWDYIDGTYVVQDRESGVKKLVRNSKHNPAYYPDFRKEAIRDITIG</sequence>
<dbReference type="AlphaFoldDB" id="A0A1Y2MGI3"/>
<reference evidence="2 3" key="1">
    <citation type="journal article" date="2017" name="Genome Announc.">
        <title>Genome sequence of the saprophytic ascomycete Epicoccum nigrum ICMP 19927 strain isolated from New Zealand.</title>
        <authorList>
            <person name="Fokin M."/>
            <person name="Fleetwood D."/>
            <person name="Weir B.S."/>
            <person name="Villas-Boas S.G."/>
        </authorList>
    </citation>
    <scope>NUCLEOTIDE SEQUENCE [LARGE SCALE GENOMIC DNA]</scope>
    <source>
        <strain evidence="2 3">ICMP 19927</strain>
    </source>
</reference>
<dbReference type="STRING" id="105696.A0A1Y2MGI3"/>